<feature type="compositionally biased region" description="Low complexity" evidence="1">
    <location>
        <begin position="116"/>
        <end position="140"/>
    </location>
</feature>
<comment type="caution">
    <text evidence="2">The sequence shown here is derived from an EMBL/GenBank/DDBJ whole genome shotgun (WGS) entry which is preliminary data.</text>
</comment>
<feature type="region of interest" description="Disordered" evidence="1">
    <location>
        <begin position="24"/>
        <end position="59"/>
    </location>
</feature>
<keyword evidence="3" id="KW-1185">Reference proteome</keyword>
<dbReference type="EMBL" id="CAKKNE010000001">
    <property type="protein sequence ID" value="CAH0366277.1"/>
    <property type="molecule type" value="Genomic_DNA"/>
</dbReference>
<proteinExistence type="predicted"/>
<reference evidence="2" key="1">
    <citation type="submission" date="2021-11" db="EMBL/GenBank/DDBJ databases">
        <authorList>
            <consortium name="Genoscope - CEA"/>
            <person name="William W."/>
        </authorList>
    </citation>
    <scope>NUCLEOTIDE SEQUENCE</scope>
</reference>
<feature type="compositionally biased region" description="Pro residues" evidence="1">
    <location>
        <begin position="36"/>
        <end position="49"/>
    </location>
</feature>
<feature type="region of interest" description="Disordered" evidence="1">
    <location>
        <begin position="198"/>
        <end position="252"/>
    </location>
</feature>
<evidence type="ECO:0000313" key="3">
    <source>
        <dbReference type="Proteomes" id="UP000789595"/>
    </source>
</evidence>
<feature type="compositionally biased region" description="Pro residues" evidence="1">
    <location>
        <begin position="144"/>
        <end position="156"/>
    </location>
</feature>
<evidence type="ECO:0000313" key="2">
    <source>
        <dbReference type="EMBL" id="CAH0366277.1"/>
    </source>
</evidence>
<accession>A0A8J2WS67</accession>
<evidence type="ECO:0000256" key="1">
    <source>
        <dbReference type="SAM" id="MobiDB-lite"/>
    </source>
</evidence>
<dbReference type="Proteomes" id="UP000789595">
    <property type="component" value="Unassembled WGS sequence"/>
</dbReference>
<organism evidence="2 3">
    <name type="scientific">Pelagomonas calceolata</name>
    <dbReference type="NCBI Taxonomy" id="35677"/>
    <lineage>
        <taxon>Eukaryota</taxon>
        <taxon>Sar</taxon>
        <taxon>Stramenopiles</taxon>
        <taxon>Ochrophyta</taxon>
        <taxon>Pelagophyceae</taxon>
        <taxon>Pelagomonadales</taxon>
        <taxon>Pelagomonadaceae</taxon>
        <taxon>Pelagomonas</taxon>
    </lineage>
</organism>
<protein>
    <submittedName>
        <fullName evidence="2">Uncharacterized protein</fullName>
    </submittedName>
</protein>
<name>A0A8J2WS67_9STRA</name>
<sequence length="335" mass="35665">MYSPARSAVSVESEDGWVVWFAAEAPDGRPRRARPPRAPAPPLKVPKPPASNDGMGQTLGELAAALADALGRRDAALSERDAAVAERDAAVAALAAAKKPANGHAPTKRRSPAKTPPRSQKSSKPSPAAVSRSPASSKARSPPKRAPPPRPPPSPVPSSRSSARPARLRDEARQLAELVQATATVVEKRRTLATARLEAARAKRPASPAWRGPSPSPTRPPLDRTRLAYAPSPPTKNRPKTRGRSRKDAQRAAAAALDRARSVFKRAGYTASGCDFSRLFPRGITLDADEFRSAVRRVLKVAPSTLSDADVRRVFRSVESEDAVALDALLAFVEA</sequence>
<feature type="region of interest" description="Disordered" evidence="1">
    <location>
        <begin position="93"/>
        <end position="175"/>
    </location>
</feature>
<gene>
    <name evidence="2" type="ORF">PECAL_1P27590</name>
</gene>
<dbReference type="AlphaFoldDB" id="A0A8J2WS67"/>